<evidence type="ECO:0000313" key="2">
    <source>
        <dbReference type="EMBL" id="KAK0165635.1"/>
    </source>
</evidence>
<name>A0AA39F9V3_9HYME</name>
<feature type="compositionally biased region" description="Acidic residues" evidence="1">
    <location>
        <begin position="1"/>
        <end position="15"/>
    </location>
</feature>
<feature type="region of interest" description="Disordered" evidence="1">
    <location>
        <begin position="1"/>
        <end position="23"/>
    </location>
</feature>
<proteinExistence type="predicted"/>
<gene>
    <name evidence="2" type="ORF">PV328_004137</name>
</gene>
<organism evidence="2 3">
    <name type="scientific">Microctonus aethiopoides</name>
    <dbReference type="NCBI Taxonomy" id="144406"/>
    <lineage>
        <taxon>Eukaryota</taxon>
        <taxon>Metazoa</taxon>
        <taxon>Ecdysozoa</taxon>
        <taxon>Arthropoda</taxon>
        <taxon>Hexapoda</taxon>
        <taxon>Insecta</taxon>
        <taxon>Pterygota</taxon>
        <taxon>Neoptera</taxon>
        <taxon>Endopterygota</taxon>
        <taxon>Hymenoptera</taxon>
        <taxon>Apocrita</taxon>
        <taxon>Ichneumonoidea</taxon>
        <taxon>Braconidae</taxon>
        <taxon>Euphorinae</taxon>
        <taxon>Microctonus</taxon>
    </lineage>
</organism>
<dbReference type="AlphaFoldDB" id="A0AA39F9V3"/>
<accession>A0AA39F9V3</accession>
<evidence type="ECO:0000313" key="3">
    <source>
        <dbReference type="Proteomes" id="UP001168990"/>
    </source>
</evidence>
<evidence type="ECO:0000256" key="1">
    <source>
        <dbReference type="SAM" id="MobiDB-lite"/>
    </source>
</evidence>
<sequence length="68" mass="7791">MSADDLIEEEEENVECEGQQEINNQDKKGKELVKFGKQLFLMNSPILEGSVDVPFIIEEDGKLPEIYF</sequence>
<dbReference type="Proteomes" id="UP001168990">
    <property type="component" value="Unassembled WGS sequence"/>
</dbReference>
<reference evidence="2" key="2">
    <citation type="submission" date="2023-03" db="EMBL/GenBank/DDBJ databases">
        <authorList>
            <person name="Inwood S.N."/>
            <person name="Skelly J.G."/>
            <person name="Guhlin J."/>
            <person name="Harrop T.W.R."/>
            <person name="Goldson S.G."/>
            <person name="Dearden P.K."/>
        </authorList>
    </citation>
    <scope>NUCLEOTIDE SEQUENCE</scope>
    <source>
        <strain evidence="2">Irish</strain>
        <tissue evidence="2">Whole body</tissue>
    </source>
</reference>
<reference evidence="2" key="1">
    <citation type="journal article" date="2023" name="bioRxiv">
        <title>Scaffold-level genome assemblies of two parasitoid biocontrol wasps reveal the parthenogenesis mechanism and an associated novel virus.</title>
        <authorList>
            <person name="Inwood S."/>
            <person name="Skelly J."/>
            <person name="Guhlin J."/>
            <person name="Harrop T."/>
            <person name="Goldson S."/>
            <person name="Dearden P."/>
        </authorList>
    </citation>
    <scope>NUCLEOTIDE SEQUENCE</scope>
    <source>
        <strain evidence="2">Irish</strain>
        <tissue evidence="2">Whole body</tissue>
    </source>
</reference>
<comment type="caution">
    <text evidence="2">The sequence shown here is derived from an EMBL/GenBank/DDBJ whole genome shotgun (WGS) entry which is preliminary data.</text>
</comment>
<dbReference type="EMBL" id="JAQQBS010001422">
    <property type="protein sequence ID" value="KAK0165635.1"/>
    <property type="molecule type" value="Genomic_DNA"/>
</dbReference>
<keyword evidence="3" id="KW-1185">Reference proteome</keyword>
<protein>
    <submittedName>
        <fullName evidence="2">Uncharacterized protein</fullName>
    </submittedName>
</protein>